<proteinExistence type="predicted"/>
<evidence type="ECO:0000313" key="1">
    <source>
        <dbReference type="EMBL" id="KAH7138297.1"/>
    </source>
</evidence>
<keyword evidence="2" id="KW-1185">Reference proteome</keyword>
<gene>
    <name evidence="1" type="ORF">B0J11DRAFT_11867</name>
</gene>
<protein>
    <submittedName>
        <fullName evidence="1">Uncharacterized protein</fullName>
    </submittedName>
</protein>
<name>A0A9P9EJL0_9PLEO</name>
<accession>A0A9P9EJL0</accession>
<evidence type="ECO:0000313" key="2">
    <source>
        <dbReference type="Proteomes" id="UP000700596"/>
    </source>
</evidence>
<sequence>MLAMDRIQDYDMRDLELEFANSIRQRRNSEGDPLEGLFTLTRRMEVEEDDQLDVDITILDFLAYKASEVVFEWRSSSHPHESDLPTALVAMTAEWRTILKHKYDGRRLNDQTAFRSRLLQFLLLFTHRLNHEETWTNEESLNEIRAQNKARGLYWEHCTDHSPALRNPFDTAKNFPLSDGALAANRQELASALDMPSDKRRWVTDVEGTPSLHCLLPLFVELTAARVSLSDGWAPTEEWLHLAGQFMLHAVIEEYLRNGAFGPESFNTIFAFGCPGTEPRPDEGSDVEAMRSLFCDDDNPHKQIHGWSRLRRQYINELLPQPGSSISSLQAIRQAQEKFPYPRFESQVLDYLRYLHAGLVKPDLVQVEEGRITIHGTELPEGDSREMIRRMGL</sequence>
<dbReference type="AlphaFoldDB" id="A0A9P9EJL0"/>
<reference evidence="1" key="1">
    <citation type="journal article" date="2021" name="Nat. Commun.">
        <title>Genetic determinants of endophytism in the Arabidopsis root mycobiome.</title>
        <authorList>
            <person name="Mesny F."/>
            <person name="Miyauchi S."/>
            <person name="Thiergart T."/>
            <person name="Pickel B."/>
            <person name="Atanasova L."/>
            <person name="Karlsson M."/>
            <person name="Huettel B."/>
            <person name="Barry K.W."/>
            <person name="Haridas S."/>
            <person name="Chen C."/>
            <person name="Bauer D."/>
            <person name="Andreopoulos W."/>
            <person name="Pangilinan J."/>
            <person name="LaButti K."/>
            <person name="Riley R."/>
            <person name="Lipzen A."/>
            <person name="Clum A."/>
            <person name="Drula E."/>
            <person name="Henrissat B."/>
            <person name="Kohler A."/>
            <person name="Grigoriev I.V."/>
            <person name="Martin F.M."/>
            <person name="Hacquard S."/>
        </authorList>
    </citation>
    <scope>NUCLEOTIDE SEQUENCE</scope>
    <source>
        <strain evidence="1">MPI-CAGE-CH-0243</strain>
    </source>
</reference>
<dbReference type="EMBL" id="JAGMWT010000001">
    <property type="protein sequence ID" value="KAH7138297.1"/>
    <property type="molecule type" value="Genomic_DNA"/>
</dbReference>
<dbReference type="Proteomes" id="UP000700596">
    <property type="component" value="Unassembled WGS sequence"/>
</dbReference>
<organism evidence="1 2">
    <name type="scientific">Dendryphion nanum</name>
    <dbReference type="NCBI Taxonomy" id="256645"/>
    <lineage>
        <taxon>Eukaryota</taxon>
        <taxon>Fungi</taxon>
        <taxon>Dikarya</taxon>
        <taxon>Ascomycota</taxon>
        <taxon>Pezizomycotina</taxon>
        <taxon>Dothideomycetes</taxon>
        <taxon>Pleosporomycetidae</taxon>
        <taxon>Pleosporales</taxon>
        <taxon>Torulaceae</taxon>
        <taxon>Dendryphion</taxon>
    </lineage>
</organism>
<dbReference type="OrthoDB" id="4149149at2759"/>
<comment type="caution">
    <text evidence="1">The sequence shown here is derived from an EMBL/GenBank/DDBJ whole genome shotgun (WGS) entry which is preliminary data.</text>
</comment>